<protein>
    <submittedName>
        <fullName evidence="11">S8 family serine peptidase</fullName>
    </submittedName>
</protein>
<feature type="domain" description="Inhibitor I9" evidence="10">
    <location>
        <begin position="69"/>
        <end position="133"/>
    </location>
</feature>
<dbReference type="InterPro" id="IPR050131">
    <property type="entry name" value="Peptidase_S8_subtilisin-like"/>
</dbReference>
<keyword evidence="2 5" id="KW-0645">Protease</keyword>
<dbReference type="InterPro" id="IPR008999">
    <property type="entry name" value="Actin-crosslinking"/>
</dbReference>
<dbReference type="PROSITE" id="PS51892">
    <property type="entry name" value="SUBTILASE"/>
    <property type="match status" value="1"/>
</dbReference>
<dbReference type="InterPro" id="IPR022398">
    <property type="entry name" value="Peptidase_S8_His-AS"/>
</dbReference>
<dbReference type="PANTHER" id="PTHR43806:SF11">
    <property type="entry name" value="CEREVISIN-RELATED"/>
    <property type="match status" value="1"/>
</dbReference>
<dbReference type="Pfam" id="PF05922">
    <property type="entry name" value="Inhibitor_I9"/>
    <property type="match status" value="1"/>
</dbReference>
<dbReference type="InterPro" id="IPR037045">
    <property type="entry name" value="S8pro/Inhibitor_I9_sf"/>
</dbReference>
<evidence type="ECO:0000256" key="6">
    <source>
        <dbReference type="RuleBase" id="RU003355"/>
    </source>
</evidence>
<evidence type="ECO:0000256" key="7">
    <source>
        <dbReference type="SAM" id="MobiDB-lite"/>
    </source>
</evidence>
<evidence type="ECO:0000313" key="12">
    <source>
        <dbReference type="Proteomes" id="UP001589894"/>
    </source>
</evidence>
<dbReference type="InterPro" id="IPR010259">
    <property type="entry name" value="S8pro/Inhibitor_I9"/>
</dbReference>
<dbReference type="CDD" id="cd00257">
    <property type="entry name" value="beta-trefoil_FSCN-like"/>
    <property type="match status" value="2"/>
</dbReference>
<evidence type="ECO:0000259" key="9">
    <source>
        <dbReference type="Pfam" id="PF00082"/>
    </source>
</evidence>
<comment type="similarity">
    <text evidence="1 5 6">Belongs to the peptidase S8 family.</text>
</comment>
<gene>
    <name evidence="11" type="ORF">ACFFHU_02765</name>
</gene>
<feature type="active site" description="Charge relay system" evidence="5">
    <location>
        <position position="385"/>
    </location>
</feature>
<feature type="signal peptide" evidence="8">
    <location>
        <begin position="1"/>
        <end position="27"/>
    </location>
</feature>
<evidence type="ECO:0000259" key="10">
    <source>
        <dbReference type="Pfam" id="PF05922"/>
    </source>
</evidence>
<dbReference type="SUPFAM" id="SSF54897">
    <property type="entry name" value="Protease propeptides/inhibitors"/>
    <property type="match status" value="1"/>
</dbReference>
<name>A0ABV6NQY3_9ACTN</name>
<dbReference type="SUPFAM" id="SSF52743">
    <property type="entry name" value="Subtilisin-like"/>
    <property type="match status" value="1"/>
</dbReference>
<feature type="active site" description="Charge relay system" evidence="5">
    <location>
        <position position="216"/>
    </location>
</feature>
<dbReference type="InterPro" id="IPR023827">
    <property type="entry name" value="Peptidase_S8_Asp-AS"/>
</dbReference>
<dbReference type="InterPro" id="IPR036852">
    <property type="entry name" value="Peptidase_S8/S53_dom_sf"/>
</dbReference>
<reference evidence="11 12" key="1">
    <citation type="submission" date="2024-09" db="EMBL/GenBank/DDBJ databases">
        <authorList>
            <person name="Sun Q."/>
            <person name="Mori K."/>
        </authorList>
    </citation>
    <scope>NUCLEOTIDE SEQUENCE [LARGE SCALE GENOMIC DNA]</scope>
    <source>
        <strain evidence="11 12">TBRC 2205</strain>
    </source>
</reference>
<comment type="caution">
    <text evidence="11">The sequence shown here is derived from an EMBL/GenBank/DDBJ whole genome shotgun (WGS) entry which is preliminary data.</text>
</comment>
<feature type="chain" id="PRO_5046988074" evidence="8">
    <location>
        <begin position="28"/>
        <end position="723"/>
    </location>
</feature>
<evidence type="ECO:0000313" key="11">
    <source>
        <dbReference type="EMBL" id="MFC0563094.1"/>
    </source>
</evidence>
<dbReference type="PRINTS" id="PR00723">
    <property type="entry name" value="SUBTILISIN"/>
</dbReference>
<dbReference type="Gene3D" id="2.80.10.50">
    <property type="match status" value="2"/>
</dbReference>
<dbReference type="EMBL" id="JBHLUE010000002">
    <property type="protein sequence ID" value="MFC0563094.1"/>
    <property type="molecule type" value="Genomic_DNA"/>
</dbReference>
<keyword evidence="8" id="KW-0732">Signal</keyword>
<evidence type="ECO:0000256" key="5">
    <source>
        <dbReference type="PROSITE-ProRule" id="PRU01240"/>
    </source>
</evidence>
<evidence type="ECO:0000256" key="4">
    <source>
        <dbReference type="ARBA" id="ARBA00022825"/>
    </source>
</evidence>
<keyword evidence="3 5" id="KW-0378">Hydrolase</keyword>
<dbReference type="Gene3D" id="3.40.50.200">
    <property type="entry name" value="Peptidase S8/S53 domain"/>
    <property type="match status" value="1"/>
</dbReference>
<dbReference type="InterPro" id="IPR023828">
    <property type="entry name" value="Peptidase_S8_Ser-AS"/>
</dbReference>
<dbReference type="InterPro" id="IPR000209">
    <property type="entry name" value="Peptidase_S8/S53_dom"/>
</dbReference>
<keyword evidence="4 5" id="KW-0720">Serine protease</keyword>
<evidence type="ECO:0000256" key="3">
    <source>
        <dbReference type="ARBA" id="ARBA00022801"/>
    </source>
</evidence>
<proteinExistence type="inferred from homology"/>
<evidence type="ECO:0000256" key="2">
    <source>
        <dbReference type="ARBA" id="ARBA00022670"/>
    </source>
</evidence>
<dbReference type="InterPro" id="IPR034193">
    <property type="entry name" value="PCSK9_ProteinaseK-like"/>
</dbReference>
<dbReference type="InterPro" id="IPR015500">
    <property type="entry name" value="Peptidase_S8_subtilisin-rel"/>
</dbReference>
<sequence length="723" mass="74065">MNRGVLRRTAAAALAVATTTTMLTAVAGASASATPSGAPTSHGFSAPGKAPVRHALAGKSTKSKVVKDRYIVRLKDTKASGAKVKAAASALSAATGGKVRRVFSHTLHGYSAQMTAKQAAKLRARADVASVVPVRTIVANDTQANPPSWGLDRMDQTGPAPDKKYTYPTTASNVTAYVIDSGMNLTHQDFGGRATSGYDFVDNDADATDTCTTGGHGTHVGGILGGTKYGVAKGVKLVAVRVLGCDTGTSDDVIAGVEWVTAQHAANPATPAVANMSLGGSCPPVPDPADPNCEADLAAVDAAVKASIASGVTYAVAAGNDGVDASQQSPARVPEAITVGASDNLDAEAYFSNYGDVVDIHAPGVAIPSDFIGSATATAVLDGTSMASPFVAGDAALVLSAHPDWTPEQVRDELVKNGVSGAVRAPDLSPTRLAHVGGAPATRYGVALYSYANGLFVTAESAGTKPLVARSDWPGAWERYDVVYQTGGFVAIKSKANGKWVTAESAGTKPLIARSTSVGAWEKFSVINNADGSLSYKANANGKYVSLDGASGQLIARASSIGSNERFSYLSGGPTVAIKASANGKYVTAQSAGANPLLARASTVGAWEKYDLVDLGGGWFALRAQANGKYVTAESAGTKPLIARSTSIGAWEAYNTWAYADNGARTIFANANSDPANSVFTAVTAESGGTKPLIANRRIQCNQSSCDYPWGLGLWEEFSISPV</sequence>
<feature type="compositionally biased region" description="Low complexity" evidence="7">
    <location>
        <begin position="31"/>
        <end position="41"/>
    </location>
</feature>
<dbReference type="PROSITE" id="PS00136">
    <property type="entry name" value="SUBTILASE_ASP"/>
    <property type="match status" value="1"/>
</dbReference>
<dbReference type="PANTHER" id="PTHR43806">
    <property type="entry name" value="PEPTIDASE S8"/>
    <property type="match status" value="1"/>
</dbReference>
<feature type="region of interest" description="Disordered" evidence="7">
    <location>
        <begin position="143"/>
        <end position="164"/>
    </location>
</feature>
<dbReference type="Gene3D" id="3.30.70.80">
    <property type="entry name" value="Peptidase S8 propeptide/proteinase inhibitor I9"/>
    <property type="match status" value="1"/>
</dbReference>
<evidence type="ECO:0000256" key="1">
    <source>
        <dbReference type="ARBA" id="ARBA00011073"/>
    </source>
</evidence>
<dbReference type="Pfam" id="PF00082">
    <property type="entry name" value="Peptidase_S8"/>
    <property type="match status" value="1"/>
</dbReference>
<evidence type="ECO:0000256" key="8">
    <source>
        <dbReference type="SAM" id="SignalP"/>
    </source>
</evidence>
<dbReference type="CDD" id="cd04077">
    <property type="entry name" value="Peptidases_S8_PCSK9_ProteinaseK_like"/>
    <property type="match status" value="1"/>
</dbReference>
<feature type="region of interest" description="Disordered" evidence="7">
    <location>
        <begin position="31"/>
        <end position="50"/>
    </location>
</feature>
<organism evidence="11 12">
    <name type="scientific">Plantactinospora siamensis</name>
    <dbReference type="NCBI Taxonomy" id="555372"/>
    <lineage>
        <taxon>Bacteria</taxon>
        <taxon>Bacillati</taxon>
        <taxon>Actinomycetota</taxon>
        <taxon>Actinomycetes</taxon>
        <taxon>Micromonosporales</taxon>
        <taxon>Micromonosporaceae</taxon>
        <taxon>Plantactinospora</taxon>
    </lineage>
</organism>
<accession>A0ABV6NQY3</accession>
<feature type="active site" description="Charge relay system" evidence="5">
    <location>
        <position position="180"/>
    </location>
</feature>
<dbReference type="PROSITE" id="PS00137">
    <property type="entry name" value="SUBTILASE_HIS"/>
    <property type="match status" value="1"/>
</dbReference>
<keyword evidence="12" id="KW-1185">Reference proteome</keyword>
<dbReference type="RefSeq" id="WP_377335306.1">
    <property type="nucleotide sequence ID" value="NZ_JBHLUE010000002.1"/>
</dbReference>
<dbReference type="SUPFAM" id="SSF50405">
    <property type="entry name" value="Actin-crosslinking proteins"/>
    <property type="match status" value="2"/>
</dbReference>
<feature type="domain" description="Peptidase S8/S53" evidence="9">
    <location>
        <begin position="174"/>
        <end position="418"/>
    </location>
</feature>
<dbReference type="PROSITE" id="PS00138">
    <property type="entry name" value="SUBTILASE_SER"/>
    <property type="match status" value="1"/>
</dbReference>
<dbReference type="Proteomes" id="UP001589894">
    <property type="component" value="Unassembled WGS sequence"/>
</dbReference>